<dbReference type="EMBL" id="JBHUPB010000003">
    <property type="protein sequence ID" value="MFD2966588.1"/>
    <property type="molecule type" value="Genomic_DNA"/>
</dbReference>
<evidence type="ECO:0000259" key="5">
    <source>
        <dbReference type="PROSITE" id="PS51063"/>
    </source>
</evidence>
<dbReference type="Pfam" id="PF13545">
    <property type="entry name" value="HTH_Crp_2"/>
    <property type="match status" value="1"/>
</dbReference>
<feature type="domain" description="HTH crp-type" evidence="5">
    <location>
        <begin position="136"/>
        <end position="207"/>
    </location>
</feature>
<proteinExistence type="predicted"/>
<keyword evidence="3" id="KW-0804">Transcription</keyword>
<evidence type="ECO:0000256" key="2">
    <source>
        <dbReference type="ARBA" id="ARBA00023125"/>
    </source>
</evidence>
<dbReference type="SUPFAM" id="SSF46785">
    <property type="entry name" value="Winged helix' DNA-binding domain"/>
    <property type="match status" value="1"/>
</dbReference>
<dbReference type="InterPro" id="IPR036390">
    <property type="entry name" value="WH_DNA-bd_sf"/>
</dbReference>
<name>A0ABW6BDF1_9SPHI</name>
<dbReference type="Gene3D" id="1.10.10.10">
    <property type="entry name" value="Winged helix-like DNA-binding domain superfamily/Winged helix DNA-binding domain"/>
    <property type="match status" value="1"/>
</dbReference>
<dbReference type="SUPFAM" id="SSF51206">
    <property type="entry name" value="cAMP-binding domain-like"/>
    <property type="match status" value="1"/>
</dbReference>
<accession>A0ABW6BDF1</accession>
<evidence type="ECO:0000256" key="3">
    <source>
        <dbReference type="ARBA" id="ARBA00023163"/>
    </source>
</evidence>
<dbReference type="CDD" id="cd00038">
    <property type="entry name" value="CAP_ED"/>
    <property type="match status" value="1"/>
</dbReference>
<protein>
    <submittedName>
        <fullName evidence="6">Crp/Fnr family transcriptional regulator</fullName>
    </submittedName>
</protein>
<dbReference type="PROSITE" id="PS50042">
    <property type="entry name" value="CNMP_BINDING_3"/>
    <property type="match status" value="1"/>
</dbReference>
<dbReference type="InterPro" id="IPR000595">
    <property type="entry name" value="cNMP-bd_dom"/>
</dbReference>
<dbReference type="InterPro" id="IPR050397">
    <property type="entry name" value="Env_Response_Regulators"/>
</dbReference>
<keyword evidence="7" id="KW-1185">Reference proteome</keyword>
<feature type="domain" description="Cyclic nucleotide-binding" evidence="4">
    <location>
        <begin position="11"/>
        <end position="122"/>
    </location>
</feature>
<evidence type="ECO:0000313" key="6">
    <source>
        <dbReference type="EMBL" id="MFD2966588.1"/>
    </source>
</evidence>
<organism evidence="6 7">
    <name type="scientific">Sphingobacterium bambusae</name>
    <dbReference type="NCBI Taxonomy" id="662858"/>
    <lineage>
        <taxon>Bacteria</taxon>
        <taxon>Pseudomonadati</taxon>
        <taxon>Bacteroidota</taxon>
        <taxon>Sphingobacteriia</taxon>
        <taxon>Sphingobacteriales</taxon>
        <taxon>Sphingobacteriaceae</taxon>
        <taxon>Sphingobacterium</taxon>
    </lineage>
</organism>
<evidence type="ECO:0000313" key="7">
    <source>
        <dbReference type="Proteomes" id="UP001597525"/>
    </source>
</evidence>
<reference evidence="7" key="1">
    <citation type="journal article" date="2019" name="Int. J. Syst. Evol. Microbiol.">
        <title>The Global Catalogue of Microorganisms (GCM) 10K type strain sequencing project: providing services to taxonomists for standard genome sequencing and annotation.</title>
        <authorList>
            <consortium name="The Broad Institute Genomics Platform"/>
            <consortium name="The Broad Institute Genome Sequencing Center for Infectious Disease"/>
            <person name="Wu L."/>
            <person name="Ma J."/>
        </authorList>
    </citation>
    <scope>NUCLEOTIDE SEQUENCE [LARGE SCALE GENOMIC DNA]</scope>
    <source>
        <strain evidence="7">KCTC 22814</strain>
    </source>
</reference>
<evidence type="ECO:0000259" key="4">
    <source>
        <dbReference type="PROSITE" id="PS50042"/>
    </source>
</evidence>
<keyword evidence="1" id="KW-0805">Transcription regulation</keyword>
<dbReference type="PRINTS" id="PR00034">
    <property type="entry name" value="HTHCRP"/>
</dbReference>
<dbReference type="Pfam" id="PF00027">
    <property type="entry name" value="cNMP_binding"/>
    <property type="match status" value="1"/>
</dbReference>
<dbReference type="PANTHER" id="PTHR24567">
    <property type="entry name" value="CRP FAMILY TRANSCRIPTIONAL REGULATORY PROTEIN"/>
    <property type="match status" value="1"/>
</dbReference>
<dbReference type="PANTHER" id="PTHR24567:SF26">
    <property type="entry name" value="REGULATORY PROTEIN YEIL"/>
    <property type="match status" value="1"/>
</dbReference>
<dbReference type="InterPro" id="IPR036388">
    <property type="entry name" value="WH-like_DNA-bd_sf"/>
</dbReference>
<sequence>MCKHVIPAWTELINANRELVKLKKGEQLIQENTPVNGVYFVQEGSIKVFKKWGDSKESIVRFANKGSVVGHRGFSSTQSIFPISATAQENSELCFVPIDFFRTVLKGNPDFTYEMLMFYADELQVSEQKADNQVRLSVKGRLAWSILQLEDQMGVGADGFVAITISKTDLASYVGSTYETIYRMMLELEKEQVIQTANKRIKIVNRVRLMEYSLC</sequence>
<keyword evidence="2" id="KW-0238">DNA-binding</keyword>
<dbReference type="RefSeq" id="WP_320184370.1">
    <property type="nucleotide sequence ID" value="NZ_CP138332.1"/>
</dbReference>
<dbReference type="InterPro" id="IPR018490">
    <property type="entry name" value="cNMP-bd_dom_sf"/>
</dbReference>
<dbReference type="Proteomes" id="UP001597525">
    <property type="component" value="Unassembled WGS sequence"/>
</dbReference>
<evidence type="ECO:0000256" key="1">
    <source>
        <dbReference type="ARBA" id="ARBA00023015"/>
    </source>
</evidence>
<dbReference type="PROSITE" id="PS51063">
    <property type="entry name" value="HTH_CRP_2"/>
    <property type="match status" value="1"/>
</dbReference>
<dbReference type="SMART" id="SM00100">
    <property type="entry name" value="cNMP"/>
    <property type="match status" value="1"/>
</dbReference>
<dbReference type="InterPro" id="IPR012318">
    <property type="entry name" value="HTH_CRP"/>
</dbReference>
<comment type="caution">
    <text evidence="6">The sequence shown here is derived from an EMBL/GenBank/DDBJ whole genome shotgun (WGS) entry which is preliminary data.</text>
</comment>
<gene>
    <name evidence="6" type="ORF">ACFS7Y_04275</name>
</gene>
<dbReference type="Gene3D" id="2.60.120.10">
    <property type="entry name" value="Jelly Rolls"/>
    <property type="match status" value="1"/>
</dbReference>
<dbReference type="InterPro" id="IPR014710">
    <property type="entry name" value="RmlC-like_jellyroll"/>
</dbReference>